<reference evidence="11" key="1">
    <citation type="journal article" date="2015" name="PLoS Genet.">
        <title>Genome Sequence and Transcriptome Analyses of Chrysochromulina tobin: Metabolic Tools for Enhanced Algal Fitness in the Prominent Order Prymnesiales (Haptophyceae).</title>
        <authorList>
            <person name="Hovde B.T."/>
            <person name="Deodato C.R."/>
            <person name="Hunsperger H.M."/>
            <person name="Ryken S.A."/>
            <person name="Yost W."/>
            <person name="Jha R.K."/>
            <person name="Patterson J."/>
            <person name="Monnat R.J. Jr."/>
            <person name="Barlow S.B."/>
            <person name="Starkenburg S.R."/>
            <person name="Cattolico R.A."/>
        </authorList>
    </citation>
    <scope>NUCLEOTIDE SEQUENCE</scope>
    <source>
        <strain evidence="11">CCMP291</strain>
    </source>
</reference>
<evidence type="ECO:0000256" key="8">
    <source>
        <dbReference type="SAM" id="MobiDB-lite"/>
    </source>
</evidence>
<feature type="compositionally biased region" description="Basic and acidic residues" evidence="8">
    <location>
        <begin position="224"/>
        <end position="241"/>
    </location>
</feature>
<dbReference type="PROSITE" id="PS50067">
    <property type="entry name" value="KINESIN_MOTOR_2"/>
    <property type="match status" value="1"/>
</dbReference>
<keyword evidence="5 7" id="KW-0505">Motor protein</keyword>
<evidence type="ECO:0000256" key="6">
    <source>
        <dbReference type="ARBA" id="ARBA00061030"/>
    </source>
</evidence>
<dbReference type="PRINTS" id="PR00380">
    <property type="entry name" value="KINESINHEAVY"/>
</dbReference>
<dbReference type="OrthoDB" id="200924at2759"/>
<keyword evidence="11" id="KW-1185">Reference proteome</keyword>
<dbReference type="GO" id="GO:0003777">
    <property type="term" value="F:microtubule motor activity"/>
    <property type="evidence" value="ECO:0007669"/>
    <property type="project" value="InterPro"/>
</dbReference>
<dbReference type="InterPro" id="IPR019821">
    <property type="entry name" value="Kinesin_motor_CS"/>
</dbReference>
<dbReference type="GO" id="GO:0005524">
    <property type="term" value="F:ATP binding"/>
    <property type="evidence" value="ECO:0007669"/>
    <property type="project" value="UniProtKB-UniRule"/>
</dbReference>
<dbReference type="InterPro" id="IPR015943">
    <property type="entry name" value="WD40/YVTN_repeat-like_dom_sf"/>
</dbReference>
<sequence length="1377" mass="148052">MNTIEGQQFIREQINWARAGRVPAPVPVSTPEAAVPHRNNGLCFSIAFGDEELLSRTIKSAEFSIEVENDGRKIFAFGTVLNQKWLEMPLIQAVVVPALKELSKANGHNIDFNLHVAMCKVDGRLLEKNTKAKALSCVRSAHEPTEIVLTLADSTEVNMAKLDAAARRAPKKVHFPFLPGLQGAAKREAPPPANNLSPGVLPSVPTKPERRAESPPTPSGCSVSDHKSDVVRKIEAMDAKRVERRRRAAEAKCRREDDTTAAKAAGMGIECVDFLRLLAAYRGANGLGGEPEPCTFGTDLWASEGGSAAIRVCVRKRPMLKLERIGHDFDVVDLVPREATGSACSVALVVHEPKSRIDLTKAVDTHSFRFDGVFGEVDGNDRIHDAAVRPLVAHVAAGGVATVFAFGQTGSGKTCTMAGHGLASAMDGNALGLYALAAADVMNAASGAHRSVSISFFEIYGGHVLDLLSQRERCEVQEDARGQMVIVGLTELPNLGSAAELLHHVALAQRLRAVGCTSANSSSSRSHAILSIVLREQPGGPCLGKLNLVDLAGSERAADSTSKERQTRLEGAEINKSLLCLKECIRALDTGSGHVPFRGSKLTMVLRDSFVGRAKTLMIATVAPGAAAADHTLNTLRYAQRHAVAHSDELVDRLHSSNPFYGRRALNATQIDELVARTAAVTDAQRRADGHEACGLDIALAWTTKLGASVYATPLLVPGRAVWASTFVRFAEAVDGVDGHERPGWPYAFASSTFHTSPLSFDVDADGINEMLLINFEGEVVFLSERGLPMRGRGFKLPKLRVRKNWYEGLHDVHTMPFKRVGHGLVHHATEEQDESDDSAATTRPELFEEEGARVGAAAEDDEPRLRRWASAYEDGQTLRRLDESGYLYVDAHVLSTPTLSDIDGDGALDLLVAASYFIEAASAARLARHGVIIERDKYVAGGVLALDPRTGAVKWSVHLDLTTELTKLRAYIYTPVSVADLDGDGTLEVAVGTSMGFLYVLSAADGRLRDGFPVQMNEIQGQVVPADVDGDGALELVAVDAAGSVAAWRHDGSPLWEVQASSLSVQGVTIVSLRDDGAVQVVVPTSAGVVHIFEGATGTELRTGSGATGFPLRTGGRILSSVLAVHLSPPELAPPLLGRGAGVGGADSELHLVFSSFDGHVYVVNARSGCYDRLDLGEDSYTQVLADDLTGNGMLDLLVSTMNGHLFCFETDTPWTPLRAWRSQAQGRNVFQPREGFQGVVISGVPSGRHAPRAVTGVRFPLEIELHDARRVPGTRVHRLEVRLGRELLLNRTYELREGTQLLVVREELPSPAQPFEGLLTVQMTNEHGQYFEDVISMSVNAGFESILKYVTLLPLAAATIAMTLASIATRTPLPI</sequence>
<dbReference type="Pfam" id="PF00225">
    <property type="entry name" value="Kinesin"/>
    <property type="match status" value="1"/>
</dbReference>
<evidence type="ECO:0000256" key="4">
    <source>
        <dbReference type="ARBA" id="ARBA00022840"/>
    </source>
</evidence>
<feature type="binding site" evidence="7">
    <location>
        <begin position="407"/>
        <end position="414"/>
    </location>
    <ligand>
        <name>ATP</name>
        <dbReference type="ChEBI" id="CHEBI:30616"/>
    </ligand>
</feature>
<dbReference type="PANTHER" id="PTHR47971:SF20">
    <property type="entry name" value="KINESIN-LIKE PROTEIN KIF24"/>
    <property type="match status" value="1"/>
</dbReference>
<evidence type="ECO:0000313" key="11">
    <source>
        <dbReference type="Proteomes" id="UP000037460"/>
    </source>
</evidence>
<dbReference type="FunFam" id="3.40.850.10:FF:000012">
    <property type="entry name" value="Kinesin-like protein"/>
    <property type="match status" value="1"/>
</dbReference>
<dbReference type="InterPro" id="IPR036961">
    <property type="entry name" value="Kinesin_motor_dom_sf"/>
</dbReference>
<keyword evidence="2" id="KW-0732">Signal</keyword>
<dbReference type="InterPro" id="IPR056376">
    <property type="entry name" value="DEX1_C"/>
</dbReference>
<dbReference type="PANTHER" id="PTHR47971">
    <property type="entry name" value="KINESIN-RELATED PROTEIN 6"/>
    <property type="match status" value="1"/>
</dbReference>
<organism evidence="10 11">
    <name type="scientific">Chrysochromulina tobinii</name>
    <dbReference type="NCBI Taxonomy" id="1460289"/>
    <lineage>
        <taxon>Eukaryota</taxon>
        <taxon>Haptista</taxon>
        <taxon>Haptophyta</taxon>
        <taxon>Prymnesiophyceae</taxon>
        <taxon>Prymnesiales</taxon>
        <taxon>Chrysochromulinaceae</taxon>
        <taxon>Chrysochromulina</taxon>
    </lineage>
</organism>
<dbReference type="InterPro" id="IPR027417">
    <property type="entry name" value="P-loop_NTPase"/>
</dbReference>
<dbReference type="Pfam" id="PF23722">
    <property type="entry name" value="Beta-sand_DEX1"/>
    <property type="match status" value="1"/>
</dbReference>
<dbReference type="InterPro" id="IPR028994">
    <property type="entry name" value="Integrin_alpha_N"/>
</dbReference>
<dbReference type="InterPro" id="IPR001752">
    <property type="entry name" value="Kinesin_motor_dom"/>
</dbReference>
<dbReference type="SUPFAM" id="SSF52540">
    <property type="entry name" value="P-loop containing nucleoside triphosphate hydrolases"/>
    <property type="match status" value="1"/>
</dbReference>
<dbReference type="EMBL" id="JWZX01003236">
    <property type="protein sequence ID" value="KOO22946.1"/>
    <property type="molecule type" value="Genomic_DNA"/>
</dbReference>
<evidence type="ECO:0000256" key="3">
    <source>
        <dbReference type="ARBA" id="ARBA00022741"/>
    </source>
</evidence>
<evidence type="ECO:0000256" key="7">
    <source>
        <dbReference type="PROSITE-ProRule" id="PRU00283"/>
    </source>
</evidence>
<dbReference type="InterPro" id="IPR027640">
    <property type="entry name" value="Kinesin-like_fam"/>
</dbReference>
<dbReference type="Pfam" id="PF13517">
    <property type="entry name" value="FG-GAP_3"/>
    <property type="match status" value="1"/>
</dbReference>
<dbReference type="GO" id="GO:0007019">
    <property type="term" value="P:microtubule depolymerization"/>
    <property type="evidence" value="ECO:0007669"/>
    <property type="project" value="TreeGrafter"/>
</dbReference>
<keyword evidence="4 7" id="KW-0067">ATP-binding</keyword>
<evidence type="ECO:0000256" key="5">
    <source>
        <dbReference type="ARBA" id="ARBA00023175"/>
    </source>
</evidence>
<keyword evidence="1" id="KW-0493">Microtubule</keyword>
<gene>
    <name evidence="10" type="ORF">Ctob_003505</name>
</gene>
<feature type="region of interest" description="Disordered" evidence="8">
    <location>
        <begin position="183"/>
        <end position="254"/>
    </location>
</feature>
<dbReference type="PROSITE" id="PS00411">
    <property type="entry name" value="KINESIN_MOTOR_1"/>
    <property type="match status" value="1"/>
</dbReference>
<dbReference type="Gene3D" id="2.130.10.10">
    <property type="entry name" value="YVTN repeat-like/Quinoprotein amine dehydrogenase"/>
    <property type="match status" value="1"/>
</dbReference>
<evidence type="ECO:0000256" key="1">
    <source>
        <dbReference type="ARBA" id="ARBA00022701"/>
    </source>
</evidence>
<dbReference type="Proteomes" id="UP000037460">
    <property type="component" value="Unassembled WGS sequence"/>
</dbReference>
<protein>
    <submittedName>
        <fullName evidence="10">Defective in exine formation protein</fullName>
    </submittedName>
</protein>
<comment type="caution">
    <text evidence="10">The sequence shown here is derived from an EMBL/GenBank/DDBJ whole genome shotgun (WGS) entry which is preliminary data.</text>
</comment>
<dbReference type="SMART" id="SM00129">
    <property type="entry name" value="KISc"/>
    <property type="match status" value="1"/>
</dbReference>
<dbReference type="GO" id="GO:0005874">
    <property type="term" value="C:microtubule"/>
    <property type="evidence" value="ECO:0007669"/>
    <property type="project" value="UniProtKB-KW"/>
</dbReference>
<accession>A0A0M0J8Q3</accession>
<keyword evidence="3 7" id="KW-0547">Nucleotide-binding</keyword>
<evidence type="ECO:0000313" key="10">
    <source>
        <dbReference type="EMBL" id="KOO22946.1"/>
    </source>
</evidence>
<evidence type="ECO:0000259" key="9">
    <source>
        <dbReference type="PROSITE" id="PS50067"/>
    </source>
</evidence>
<comment type="similarity">
    <text evidence="6">Belongs to the TRAFAC class myosin-kinesin ATPase superfamily. Kinesin family. KIN-13 subfamily.</text>
</comment>
<dbReference type="Gene3D" id="3.40.850.10">
    <property type="entry name" value="Kinesin motor domain"/>
    <property type="match status" value="1"/>
</dbReference>
<proteinExistence type="inferred from homology"/>
<dbReference type="GO" id="GO:0007018">
    <property type="term" value="P:microtubule-based movement"/>
    <property type="evidence" value="ECO:0007669"/>
    <property type="project" value="InterPro"/>
</dbReference>
<dbReference type="InterPro" id="IPR013517">
    <property type="entry name" value="FG-GAP"/>
</dbReference>
<feature type="domain" description="Kinesin motor" evidence="9">
    <location>
        <begin position="309"/>
        <end position="645"/>
    </location>
</feature>
<evidence type="ECO:0000256" key="2">
    <source>
        <dbReference type="ARBA" id="ARBA00022729"/>
    </source>
</evidence>
<name>A0A0M0J8Q3_9EUKA</name>
<dbReference type="GO" id="GO:0008017">
    <property type="term" value="F:microtubule binding"/>
    <property type="evidence" value="ECO:0007669"/>
    <property type="project" value="InterPro"/>
</dbReference>
<dbReference type="SUPFAM" id="SSF69318">
    <property type="entry name" value="Integrin alpha N-terminal domain"/>
    <property type="match status" value="1"/>
</dbReference>